<feature type="transmembrane region" description="Helical" evidence="1">
    <location>
        <begin position="117"/>
        <end position="137"/>
    </location>
</feature>
<dbReference type="AlphaFoldDB" id="A0A933GP29"/>
<feature type="transmembrane region" description="Helical" evidence="1">
    <location>
        <begin position="43"/>
        <end position="62"/>
    </location>
</feature>
<name>A0A933GP29_UNCTE</name>
<evidence type="ECO:0000313" key="2">
    <source>
        <dbReference type="EMBL" id="MBI4596665.1"/>
    </source>
</evidence>
<feature type="transmembrane region" description="Helical" evidence="1">
    <location>
        <begin position="74"/>
        <end position="97"/>
    </location>
</feature>
<organism evidence="2 3">
    <name type="scientific">Tectimicrobiota bacterium</name>
    <dbReference type="NCBI Taxonomy" id="2528274"/>
    <lineage>
        <taxon>Bacteria</taxon>
        <taxon>Pseudomonadati</taxon>
        <taxon>Nitrospinota/Tectimicrobiota group</taxon>
        <taxon>Candidatus Tectimicrobiota</taxon>
    </lineage>
</organism>
<evidence type="ECO:0000313" key="3">
    <source>
        <dbReference type="Proteomes" id="UP000772181"/>
    </source>
</evidence>
<dbReference type="EMBL" id="JACQWF010000426">
    <property type="protein sequence ID" value="MBI4596665.1"/>
    <property type="molecule type" value="Genomic_DNA"/>
</dbReference>
<dbReference type="Gene3D" id="1.10.1760.20">
    <property type="match status" value="1"/>
</dbReference>
<gene>
    <name evidence="2" type="ORF">HY730_09895</name>
</gene>
<feature type="transmembrane region" description="Helical" evidence="1">
    <location>
        <begin position="200"/>
        <end position="230"/>
    </location>
</feature>
<keyword evidence="1" id="KW-1133">Transmembrane helix</keyword>
<feature type="transmembrane region" description="Helical" evidence="1">
    <location>
        <begin position="149"/>
        <end position="174"/>
    </location>
</feature>
<proteinExistence type="predicted"/>
<keyword evidence="1" id="KW-0812">Transmembrane</keyword>
<dbReference type="Pfam" id="PF06177">
    <property type="entry name" value="QueT"/>
    <property type="match status" value="1"/>
</dbReference>
<dbReference type="Proteomes" id="UP000772181">
    <property type="component" value="Unassembled WGS sequence"/>
</dbReference>
<feature type="transmembrane region" description="Helical" evidence="1">
    <location>
        <begin position="242"/>
        <end position="261"/>
    </location>
</feature>
<protein>
    <submittedName>
        <fullName evidence="2">QueT transporter family protein</fullName>
    </submittedName>
</protein>
<accession>A0A933GP29</accession>
<comment type="caution">
    <text evidence="2">The sequence shown here is derived from an EMBL/GenBank/DDBJ whole genome shotgun (WGS) entry which is preliminary data.</text>
</comment>
<sequence>MKEALEMWKNTRMVALTALCAALYAALLIPFKAIPLIPGFTEIRPAAAIPILTSFMFGPAGAWGSAIGNLIGDFFGTLSAGSLFGFIANFIYGFIPYFVWSAIKKDADPLPGKISDWILYVMVLFLASAGCGFVVGWGVHILGFLPFSALANIVTINNFITSLILTTILLFLLYPRVKNWGILYKNLVPLTDKPGSWRRIVALVLIFVGVFGGILVGNLISLGFAGGTLFGPGPHPTSVGSLSLGLSLLPFFALIILGLILI</sequence>
<reference evidence="2" key="1">
    <citation type="submission" date="2020-07" db="EMBL/GenBank/DDBJ databases">
        <title>Huge and variable diversity of episymbiotic CPR bacteria and DPANN archaea in groundwater ecosystems.</title>
        <authorList>
            <person name="He C.Y."/>
            <person name="Keren R."/>
            <person name="Whittaker M."/>
            <person name="Farag I.F."/>
            <person name="Doudna J."/>
            <person name="Cate J.H.D."/>
            <person name="Banfield J.F."/>
        </authorList>
    </citation>
    <scope>NUCLEOTIDE SEQUENCE</scope>
    <source>
        <strain evidence="2">NC_groundwater_1482_Ag_S-0.65um_47_24</strain>
    </source>
</reference>
<keyword evidence="1" id="KW-0472">Membrane</keyword>
<evidence type="ECO:0000256" key="1">
    <source>
        <dbReference type="SAM" id="Phobius"/>
    </source>
</evidence>
<dbReference type="InterPro" id="IPR010387">
    <property type="entry name" value="QueT"/>
</dbReference>